<evidence type="ECO:0000256" key="1">
    <source>
        <dbReference type="ARBA" id="ARBA00023450"/>
    </source>
</evidence>
<dbReference type="GO" id="GO:0003676">
    <property type="term" value="F:nucleic acid binding"/>
    <property type="evidence" value="ECO:0007669"/>
    <property type="project" value="InterPro"/>
</dbReference>
<dbReference type="SMART" id="SM00507">
    <property type="entry name" value="HNHc"/>
    <property type="match status" value="1"/>
</dbReference>
<comment type="similarity">
    <text evidence="1">Belongs to the Rv1128c/1148c/1588c/1702c/1945/3466 family.</text>
</comment>
<dbReference type="CDD" id="cd00085">
    <property type="entry name" value="HNHc"/>
    <property type="match status" value="1"/>
</dbReference>
<evidence type="ECO:0000313" key="5">
    <source>
        <dbReference type="Proteomes" id="UP000569914"/>
    </source>
</evidence>
<proteinExistence type="inferred from homology"/>
<dbReference type="AlphaFoldDB" id="A0A7Y9IA11"/>
<dbReference type="GO" id="GO:0004519">
    <property type="term" value="F:endonuclease activity"/>
    <property type="evidence" value="ECO:0007669"/>
    <property type="project" value="InterPro"/>
</dbReference>
<evidence type="ECO:0000256" key="2">
    <source>
        <dbReference type="SAM" id="MobiDB-lite"/>
    </source>
</evidence>
<dbReference type="EMBL" id="JACCBU010000001">
    <property type="protein sequence ID" value="NYE73025.1"/>
    <property type="molecule type" value="Genomic_DNA"/>
</dbReference>
<dbReference type="Proteomes" id="UP000569914">
    <property type="component" value="Unassembled WGS sequence"/>
</dbReference>
<feature type="domain" description="HNH nuclease" evidence="3">
    <location>
        <begin position="136"/>
        <end position="187"/>
    </location>
</feature>
<name>A0A7Y9IA11_9ACTN</name>
<comment type="caution">
    <text evidence="4">The sequence shown here is derived from an EMBL/GenBank/DDBJ whole genome shotgun (WGS) entry which is preliminary data.</text>
</comment>
<dbReference type="InterPro" id="IPR003870">
    <property type="entry name" value="DUF222"/>
</dbReference>
<accession>A0A7Y9IA11</accession>
<dbReference type="Gene3D" id="1.10.30.50">
    <property type="match status" value="1"/>
</dbReference>
<evidence type="ECO:0000259" key="3">
    <source>
        <dbReference type="SMART" id="SM00507"/>
    </source>
</evidence>
<keyword evidence="5" id="KW-1185">Reference proteome</keyword>
<protein>
    <recommendedName>
        <fullName evidence="3">HNH nuclease domain-containing protein</fullName>
    </recommendedName>
</protein>
<dbReference type="Pfam" id="PF01844">
    <property type="entry name" value="HNH"/>
    <property type="match status" value="1"/>
</dbReference>
<organism evidence="4 5">
    <name type="scientific">Microlunatus parietis</name>
    <dbReference type="NCBI Taxonomy" id="682979"/>
    <lineage>
        <taxon>Bacteria</taxon>
        <taxon>Bacillati</taxon>
        <taxon>Actinomycetota</taxon>
        <taxon>Actinomycetes</taxon>
        <taxon>Propionibacteriales</taxon>
        <taxon>Propionibacteriaceae</taxon>
        <taxon>Microlunatus</taxon>
    </lineage>
</organism>
<dbReference type="Pfam" id="PF02720">
    <property type="entry name" value="DUF222"/>
    <property type="match status" value="1"/>
</dbReference>
<dbReference type="GO" id="GO:0008270">
    <property type="term" value="F:zinc ion binding"/>
    <property type="evidence" value="ECO:0007669"/>
    <property type="project" value="InterPro"/>
</dbReference>
<dbReference type="InterPro" id="IPR003615">
    <property type="entry name" value="HNH_nuc"/>
</dbReference>
<sequence length="290" mass="31314">MSAALIRARDLNAPPPSDPAGDGAGTPRYRDVDGFLDICRHYLETAGADDESGEDRSIVVVEVAAEQLIEPASEPGDVPAGTPPAASETCTIRGNGGIEPETARRLSCTGSLLGAVIDRKGDVLALGSSRRLVSKAQRRALMLRDQACQFPGCSQTRHLQAHHVISWSRGGPTDLENLILLCRFHHLCVHEGGIAITRNGDVPFAGATTGAPAWLFTMPNGERVDRPNWPVPSAQDLTYRLARVHDVDHVDRLDHPDALVIRPKQYGERFDLDAAARVLFDLQQDLGEAA</sequence>
<dbReference type="InterPro" id="IPR002711">
    <property type="entry name" value="HNH"/>
</dbReference>
<feature type="region of interest" description="Disordered" evidence="2">
    <location>
        <begin position="1"/>
        <end position="27"/>
    </location>
</feature>
<gene>
    <name evidence="4" type="ORF">BKA15_004354</name>
</gene>
<feature type="region of interest" description="Disordered" evidence="2">
    <location>
        <begin position="72"/>
        <end position="93"/>
    </location>
</feature>
<evidence type="ECO:0000313" key="4">
    <source>
        <dbReference type="EMBL" id="NYE73025.1"/>
    </source>
</evidence>
<reference evidence="4 5" key="1">
    <citation type="submission" date="2020-07" db="EMBL/GenBank/DDBJ databases">
        <title>Sequencing the genomes of 1000 actinobacteria strains.</title>
        <authorList>
            <person name="Klenk H.-P."/>
        </authorList>
    </citation>
    <scope>NUCLEOTIDE SEQUENCE [LARGE SCALE GENOMIC DNA]</scope>
    <source>
        <strain evidence="4 5">DSM 22083</strain>
    </source>
</reference>